<feature type="chain" id="PRO_5044765008" evidence="1">
    <location>
        <begin position="24"/>
        <end position="121"/>
    </location>
</feature>
<dbReference type="Proteomes" id="UP001630127">
    <property type="component" value="Unassembled WGS sequence"/>
</dbReference>
<dbReference type="EMBL" id="JBJUIK010000014">
    <property type="protein sequence ID" value="KAL3504166.1"/>
    <property type="molecule type" value="Genomic_DNA"/>
</dbReference>
<keyword evidence="1" id="KW-0732">Signal</keyword>
<evidence type="ECO:0000313" key="2">
    <source>
        <dbReference type="EMBL" id="KAL3504166.1"/>
    </source>
</evidence>
<accession>A0ABD2YAW5</accession>
<name>A0ABD2YAW5_9GENT</name>
<evidence type="ECO:0000256" key="1">
    <source>
        <dbReference type="SAM" id="SignalP"/>
    </source>
</evidence>
<comment type="caution">
    <text evidence="2">The sequence shown here is derived from an EMBL/GenBank/DDBJ whole genome shotgun (WGS) entry which is preliminary data.</text>
</comment>
<proteinExistence type="predicted"/>
<reference evidence="2 3" key="1">
    <citation type="submission" date="2024-11" db="EMBL/GenBank/DDBJ databases">
        <title>A near-complete genome assembly of Cinchona calisaya.</title>
        <authorList>
            <person name="Lian D.C."/>
            <person name="Zhao X.W."/>
            <person name="Wei L."/>
        </authorList>
    </citation>
    <scope>NUCLEOTIDE SEQUENCE [LARGE SCALE GENOMIC DNA]</scope>
    <source>
        <tissue evidence="2">Nenye</tissue>
    </source>
</reference>
<evidence type="ECO:0000313" key="3">
    <source>
        <dbReference type="Proteomes" id="UP001630127"/>
    </source>
</evidence>
<dbReference type="AlphaFoldDB" id="A0ABD2YAW5"/>
<gene>
    <name evidence="2" type="ORF">ACH5RR_034007</name>
</gene>
<keyword evidence="3" id="KW-1185">Reference proteome</keyword>
<organism evidence="2 3">
    <name type="scientific">Cinchona calisaya</name>
    <dbReference type="NCBI Taxonomy" id="153742"/>
    <lineage>
        <taxon>Eukaryota</taxon>
        <taxon>Viridiplantae</taxon>
        <taxon>Streptophyta</taxon>
        <taxon>Embryophyta</taxon>
        <taxon>Tracheophyta</taxon>
        <taxon>Spermatophyta</taxon>
        <taxon>Magnoliopsida</taxon>
        <taxon>eudicotyledons</taxon>
        <taxon>Gunneridae</taxon>
        <taxon>Pentapetalae</taxon>
        <taxon>asterids</taxon>
        <taxon>lamiids</taxon>
        <taxon>Gentianales</taxon>
        <taxon>Rubiaceae</taxon>
        <taxon>Cinchonoideae</taxon>
        <taxon>Cinchoneae</taxon>
        <taxon>Cinchona</taxon>
    </lineage>
</organism>
<sequence>MGAYIVGVLGPLVFTLLFSSKNGKKMGCSSGCWWGTWLYNPKPRFTSSVEMAWEGITNLAELFEQACKQHFAKRLLGTRKLISREIETSEDGRSFAKLHLGDYKWLTYGQAFEAVCNFASG</sequence>
<feature type="signal peptide" evidence="1">
    <location>
        <begin position="1"/>
        <end position="23"/>
    </location>
</feature>
<protein>
    <submittedName>
        <fullName evidence="2">Uncharacterized protein</fullName>
    </submittedName>
</protein>